<dbReference type="PANTHER" id="PTHR33542">
    <property type="entry name" value="SIROHYDROCHLORIN FERROCHELATASE, CHLOROPLASTIC"/>
    <property type="match status" value="1"/>
</dbReference>
<dbReference type="AlphaFoldDB" id="R7QU01"/>
<keyword evidence="4" id="KW-1185">Reference proteome</keyword>
<dbReference type="STRING" id="2769.R7QU01"/>
<evidence type="ECO:0000313" key="3">
    <source>
        <dbReference type="EMBL" id="CDF41188.1"/>
    </source>
</evidence>
<dbReference type="Pfam" id="PF01903">
    <property type="entry name" value="CbiX"/>
    <property type="match status" value="1"/>
</dbReference>
<dbReference type="OrthoDB" id="3543at2759"/>
<evidence type="ECO:0000256" key="1">
    <source>
        <dbReference type="ARBA" id="ARBA00022723"/>
    </source>
</evidence>
<dbReference type="GO" id="GO:0046872">
    <property type="term" value="F:metal ion binding"/>
    <property type="evidence" value="ECO:0007669"/>
    <property type="project" value="UniProtKB-KW"/>
</dbReference>
<dbReference type="PhylomeDB" id="R7QU01"/>
<proteinExistence type="predicted"/>
<evidence type="ECO:0000256" key="2">
    <source>
        <dbReference type="ARBA" id="ARBA00023239"/>
    </source>
</evidence>
<accession>R7QU01</accession>
<dbReference type="CDD" id="cd03416">
    <property type="entry name" value="CbiX_SirB_N"/>
    <property type="match status" value="1"/>
</dbReference>
<reference evidence="4" key="1">
    <citation type="journal article" date="2013" name="Proc. Natl. Acad. Sci. U.S.A.">
        <title>Genome structure and metabolic features in the red seaweed Chondrus crispus shed light on evolution of the Archaeplastida.</title>
        <authorList>
            <person name="Collen J."/>
            <person name="Porcel B."/>
            <person name="Carre W."/>
            <person name="Ball S.G."/>
            <person name="Chaparro C."/>
            <person name="Tonon T."/>
            <person name="Barbeyron T."/>
            <person name="Michel G."/>
            <person name="Noel B."/>
            <person name="Valentin K."/>
            <person name="Elias M."/>
            <person name="Artiguenave F."/>
            <person name="Arun A."/>
            <person name="Aury J.M."/>
            <person name="Barbosa-Neto J.F."/>
            <person name="Bothwell J.H."/>
            <person name="Bouget F.Y."/>
            <person name="Brillet L."/>
            <person name="Cabello-Hurtado F."/>
            <person name="Capella-Gutierrez S."/>
            <person name="Charrier B."/>
            <person name="Cladiere L."/>
            <person name="Cock J.M."/>
            <person name="Coelho S.M."/>
            <person name="Colleoni C."/>
            <person name="Czjzek M."/>
            <person name="Da Silva C."/>
            <person name="Delage L."/>
            <person name="Denoeud F."/>
            <person name="Deschamps P."/>
            <person name="Dittami S.M."/>
            <person name="Gabaldon T."/>
            <person name="Gachon C.M."/>
            <person name="Groisillier A."/>
            <person name="Herve C."/>
            <person name="Jabbari K."/>
            <person name="Katinka M."/>
            <person name="Kloareg B."/>
            <person name="Kowalczyk N."/>
            <person name="Labadie K."/>
            <person name="Leblanc C."/>
            <person name="Lopez P.J."/>
            <person name="McLachlan D.H."/>
            <person name="Meslet-Cladiere L."/>
            <person name="Moustafa A."/>
            <person name="Nehr Z."/>
            <person name="Nyvall Collen P."/>
            <person name="Panaud O."/>
            <person name="Partensky F."/>
            <person name="Poulain J."/>
            <person name="Rensing S.A."/>
            <person name="Rousvoal S."/>
            <person name="Samson G."/>
            <person name="Symeonidi A."/>
            <person name="Weissenbach J."/>
            <person name="Zambounis A."/>
            <person name="Wincker P."/>
            <person name="Boyen C."/>
        </authorList>
    </citation>
    <scope>NUCLEOTIDE SEQUENCE [LARGE SCALE GENOMIC DNA]</scope>
    <source>
        <strain evidence="4">cv. Stackhouse</strain>
    </source>
</reference>
<dbReference type="Proteomes" id="UP000012073">
    <property type="component" value="Unassembled WGS sequence"/>
</dbReference>
<name>R7QU01_CHOCR</name>
<dbReference type="InterPro" id="IPR050963">
    <property type="entry name" value="Sirohydro_Cobaltochel/CbiX"/>
</dbReference>
<dbReference type="InterPro" id="IPR002762">
    <property type="entry name" value="CbiX-like"/>
</dbReference>
<keyword evidence="2" id="KW-0456">Lyase</keyword>
<dbReference type="Gene3D" id="3.40.50.1400">
    <property type="match status" value="1"/>
</dbReference>
<dbReference type="GO" id="GO:0016829">
    <property type="term" value="F:lyase activity"/>
    <property type="evidence" value="ECO:0007669"/>
    <property type="project" value="UniProtKB-KW"/>
</dbReference>
<dbReference type="Gramene" id="CDF41188">
    <property type="protein sequence ID" value="CDF41188"/>
    <property type="gene ID" value="CHC_T00007728001"/>
</dbReference>
<evidence type="ECO:0000313" key="4">
    <source>
        <dbReference type="Proteomes" id="UP000012073"/>
    </source>
</evidence>
<dbReference type="KEGG" id="ccp:CHC_T00007728001"/>
<dbReference type="SUPFAM" id="SSF53800">
    <property type="entry name" value="Chelatase"/>
    <property type="match status" value="1"/>
</dbReference>
<dbReference type="EMBL" id="HG002320">
    <property type="protein sequence ID" value="CDF41188.1"/>
    <property type="molecule type" value="Genomic_DNA"/>
</dbReference>
<dbReference type="GeneID" id="17319209"/>
<dbReference type="PANTHER" id="PTHR33542:SF3">
    <property type="entry name" value="SIROHYDROCHLORIN FERROCHELATASE, CHLOROPLASTIC"/>
    <property type="match status" value="1"/>
</dbReference>
<dbReference type="RefSeq" id="XP_005711482.1">
    <property type="nucleotide sequence ID" value="XM_005711425.1"/>
</dbReference>
<gene>
    <name evidence="3" type="ORF">CHC_T00007728001</name>
</gene>
<sequence>MIHCDFSHSSSTDKYIIGGTLRRVPIELLFSTFSVLYFVSTGQLHGFVARFLQLPGLLLKSQFSVCSSPLLESVHITFTQRPLVGTHRPRLSHLFLRTLVLAETPSNPMDSERALGFIQSASFSLLTSRGAHLRTRCVQRQARNSTGRCVRPRFVAVTNNPSKPVESQTRQSSALLLVDHGSKRASANEMLSRVADMIREKSDIPVYTAHMEIASPTIADGMEQCVQNGAEHVIVVPFFLSPGRHATTDVPNLAAEAAAQNRNVSFEVRSPIGTHPGIVDVILDRAGLL</sequence>
<keyword evidence="1" id="KW-0479">Metal-binding</keyword>
<organism evidence="3 4">
    <name type="scientific">Chondrus crispus</name>
    <name type="common">Carrageen Irish moss</name>
    <name type="synonym">Polymorpha crispa</name>
    <dbReference type="NCBI Taxonomy" id="2769"/>
    <lineage>
        <taxon>Eukaryota</taxon>
        <taxon>Rhodophyta</taxon>
        <taxon>Florideophyceae</taxon>
        <taxon>Rhodymeniophycidae</taxon>
        <taxon>Gigartinales</taxon>
        <taxon>Gigartinaceae</taxon>
        <taxon>Chondrus</taxon>
    </lineage>
</organism>
<protein>
    <submittedName>
        <fullName evidence="3">Uncharacterized protein</fullName>
    </submittedName>
</protein>